<dbReference type="Pfam" id="PF11239">
    <property type="entry name" value="DUF3040"/>
    <property type="match status" value="1"/>
</dbReference>
<dbReference type="InterPro" id="IPR021401">
    <property type="entry name" value="DUF3040"/>
</dbReference>
<keyword evidence="1" id="KW-0812">Transmembrane</keyword>
<protein>
    <submittedName>
        <fullName evidence="2">DUF3040 family protein</fullName>
    </submittedName>
</protein>
<reference evidence="2 3" key="1">
    <citation type="submission" date="2019-06" db="EMBL/GenBank/DDBJ databases">
        <title>Sequencing the genomes of 1000 actinobacteria strains.</title>
        <authorList>
            <person name="Klenk H.-P."/>
        </authorList>
    </citation>
    <scope>NUCLEOTIDE SEQUENCE [LARGE SCALE GENOMIC DNA]</scope>
    <source>
        <strain evidence="2 3">DSM 45301</strain>
    </source>
</reference>
<sequence length="98" mass="11092">MLNQNDRRRLEAIERQLRDDDPEFARRFSQWPDDGPRRWRSWPALVLALSGLGLLLALAVLSPALFLLSAGGMTAGWVGLARRRREDGDPPDNSAPLW</sequence>
<name>A0A543DRT4_9PSEU</name>
<evidence type="ECO:0000313" key="3">
    <source>
        <dbReference type="Proteomes" id="UP000315677"/>
    </source>
</evidence>
<accession>A0A543DRT4</accession>
<keyword evidence="1" id="KW-0472">Membrane</keyword>
<dbReference type="OrthoDB" id="3700678at2"/>
<evidence type="ECO:0000313" key="2">
    <source>
        <dbReference type="EMBL" id="TQM12035.1"/>
    </source>
</evidence>
<proteinExistence type="predicted"/>
<dbReference type="RefSeq" id="WP_142056429.1">
    <property type="nucleotide sequence ID" value="NZ_VFPA01000002.1"/>
</dbReference>
<comment type="caution">
    <text evidence="2">The sequence shown here is derived from an EMBL/GenBank/DDBJ whole genome shotgun (WGS) entry which is preliminary data.</text>
</comment>
<gene>
    <name evidence="2" type="ORF">FB558_4612</name>
</gene>
<keyword evidence="3" id="KW-1185">Reference proteome</keyword>
<dbReference type="AlphaFoldDB" id="A0A543DRT4"/>
<keyword evidence="1" id="KW-1133">Transmembrane helix</keyword>
<dbReference type="Proteomes" id="UP000315677">
    <property type="component" value="Unassembled WGS sequence"/>
</dbReference>
<dbReference type="EMBL" id="VFPA01000002">
    <property type="protein sequence ID" value="TQM12035.1"/>
    <property type="molecule type" value="Genomic_DNA"/>
</dbReference>
<evidence type="ECO:0000256" key="1">
    <source>
        <dbReference type="SAM" id="Phobius"/>
    </source>
</evidence>
<organism evidence="2 3">
    <name type="scientific">Pseudonocardia kunmingensis</name>
    <dbReference type="NCBI Taxonomy" id="630975"/>
    <lineage>
        <taxon>Bacteria</taxon>
        <taxon>Bacillati</taxon>
        <taxon>Actinomycetota</taxon>
        <taxon>Actinomycetes</taxon>
        <taxon>Pseudonocardiales</taxon>
        <taxon>Pseudonocardiaceae</taxon>
        <taxon>Pseudonocardia</taxon>
    </lineage>
</organism>
<feature type="transmembrane region" description="Helical" evidence="1">
    <location>
        <begin position="44"/>
        <end position="68"/>
    </location>
</feature>